<name>A0A0E0FJ50_ORYNI</name>
<sequence length="144" mass="15563">MRRRMVPLPLHCFPSTRSTPSLTPSPCVGSLTWPAVHQGAPHSHRLWLPDDLELLSDGADLAGGQMLQGEIDPKVDGRQHGGVASVASGHRTARLFPPFFGPHLLPRLAALLPGRWLEARGYASSNALCELFFAPSHESLTNSS</sequence>
<dbReference type="EnsemblPlants" id="ONIVA01G11010.1">
    <property type="protein sequence ID" value="ONIVA01G11010.1"/>
    <property type="gene ID" value="ONIVA01G11010"/>
</dbReference>
<organism evidence="1">
    <name type="scientific">Oryza nivara</name>
    <name type="common">Indian wild rice</name>
    <name type="synonym">Oryza sativa f. spontanea</name>
    <dbReference type="NCBI Taxonomy" id="4536"/>
    <lineage>
        <taxon>Eukaryota</taxon>
        <taxon>Viridiplantae</taxon>
        <taxon>Streptophyta</taxon>
        <taxon>Embryophyta</taxon>
        <taxon>Tracheophyta</taxon>
        <taxon>Spermatophyta</taxon>
        <taxon>Magnoliopsida</taxon>
        <taxon>Liliopsida</taxon>
        <taxon>Poales</taxon>
        <taxon>Poaceae</taxon>
        <taxon>BOP clade</taxon>
        <taxon>Oryzoideae</taxon>
        <taxon>Oryzeae</taxon>
        <taxon>Oryzinae</taxon>
        <taxon>Oryza</taxon>
    </lineage>
</organism>
<proteinExistence type="predicted"/>
<protein>
    <submittedName>
        <fullName evidence="1">Uncharacterized protein</fullName>
    </submittedName>
</protein>
<dbReference type="AlphaFoldDB" id="A0A0E0FJ50"/>
<keyword evidence="2" id="KW-1185">Reference proteome</keyword>
<dbReference type="HOGENOM" id="CLU_1799540_0_0_1"/>
<dbReference type="Gramene" id="ONIVA01G11010.1">
    <property type="protein sequence ID" value="ONIVA01G11010.1"/>
    <property type="gene ID" value="ONIVA01G11010"/>
</dbReference>
<reference evidence="1" key="1">
    <citation type="submission" date="2015-04" db="UniProtKB">
        <authorList>
            <consortium name="EnsemblPlants"/>
        </authorList>
    </citation>
    <scope>IDENTIFICATION</scope>
    <source>
        <strain evidence="1">SL10</strain>
    </source>
</reference>
<evidence type="ECO:0000313" key="2">
    <source>
        <dbReference type="Proteomes" id="UP000006591"/>
    </source>
</evidence>
<accession>A0A0E0FJ50</accession>
<evidence type="ECO:0000313" key="1">
    <source>
        <dbReference type="EnsemblPlants" id="ONIVA01G11010.1"/>
    </source>
</evidence>
<dbReference type="Proteomes" id="UP000006591">
    <property type="component" value="Chromosome 1"/>
</dbReference>
<reference evidence="1" key="2">
    <citation type="submission" date="2018-04" db="EMBL/GenBank/DDBJ databases">
        <title>OnivRS2 (Oryza nivara Reference Sequence Version 2).</title>
        <authorList>
            <person name="Zhang J."/>
            <person name="Kudrna D."/>
            <person name="Lee S."/>
            <person name="Talag J."/>
            <person name="Rajasekar S."/>
            <person name="Welchert J."/>
            <person name="Hsing Y.-I."/>
            <person name="Wing R.A."/>
        </authorList>
    </citation>
    <scope>NUCLEOTIDE SEQUENCE [LARGE SCALE GENOMIC DNA]</scope>
</reference>